<sequence>MKIFVSYTTRDAIVTATSLFPVAETLERIGKPYVDVIHNDSADKQSRVERELMSSSLVFLLESSSIQESPWVKWELDNARRLGIPIKSIDVSQGMPSAEQILRVFQG</sequence>
<evidence type="ECO:0008006" key="3">
    <source>
        <dbReference type="Google" id="ProtNLM"/>
    </source>
</evidence>
<name>A0AB35MW17_VIBSP</name>
<dbReference type="AlphaFoldDB" id="A0AB35MW17"/>
<gene>
    <name evidence="1" type="ORF">Q8W42_08475</name>
</gene>
<accession>A0AB35MW17</accession>
<proteinExistence type="predicted"/>
<dbReference type="Proteomes" id="UP001177935">
    <property type="component" value="Unassembled WGS sequence"/>
</dbReference>
<evidence type="ECO:0000313" key="2">
    <source>
        <dbReference type="Proteomes" id="UP001177935"/>
    </source>
</evidence>
<dbReference type="EMBL" id="JAUYVL010000003">
    <property type="protein sequence ID" value="MDP2500741.1"/>
    <property type="molecule type" value="Genomic_DNA"/>
</dbReference>
<evidence type="ECO:0000313" key="1">
    <source>
        <dbReference type="EMBL" id="MDP2500741.1"/>
    </source>
</evidence>
<organism evidence="1 2">
    <name type="scientific">Vibrio splendidus</name>
    <dbReference type="NCBI Taxonomy" id="29497"/>
    <lineage>
        <taxon>Bacteria</taxon>
        <taxon>Pseudomonadati</taxon>
        <taxon>Pseudomonadota</taxon>
        <taxon>Gammaproteobacteria</taxon>
        <taxon>Vibrionales</taxon>
        <taxon>Vibrionaceae</taxon>
        <taxon>Vibrio</taxon>
    </lineage>
</organism>
<protein>
    <recommendedName>
        <fullName evidence="3">TIR domain-containing protein</fullName>
    </recommendedName>
</protein>
<dbReference type="RefSeq" id="WP_102384117.1">
    <property type="nucleotide sequence ID" value="NZ_CAWNUI010000002.1"/>
</dbReference>
<comment type="caution">
    <text evidence="1">The sequence shown here is derived from an EMBL/GenBank/DDBJ whole genome shotgun (WGS) entry which is preliminary data.</text>
</comment>
<reference evidence="1" key="1">
    <citation type="submission" date="2023-07" db="EMBL/GenBank/DDBJ databases">
        <title>Genome content predicts the carbon catabolic preferences of heterotrophic bacteria.</title>
        <authorList>
            <person name="Gralka M."/>
        </authorList>
    </citation>
    <scope>NUCLEOTIDE SEQUENCE</scope>
    <source>
        <strain evidence="1">6E02</strain>
    </source>
</reference>